<keyword evidence="2 6" id="KW-0812">Transmembrane</keyword>
<evidence type="ECO:0000256" key="1">
    <source>
        <dbReference type="ARBA" id="ARBA00004167"/>
    </source>
</evidence>
<evidence type="ECO:0000256" key="6">
    <source>
        <dbReference type="SAM" id="Phobius"/>
    </source>
</evidence>
<feature type="domain" description="J" evidence="7">
    <location>
        <begin position="104"/>
        <end position="154"/>
    </location>
</feature>
<dbReference type="GO" id="GO:0016020">
    <property type="term" value="C:membrane"/>
    <property type="evidence" value="ECO:0007669"/>
    <property type="project" value="UniProtKB-SubCell"/>
</dbReference>
<dbReference type="PANTHER" id="PTHR12763:SF28">
    <property type="entry name" value="GEO10507P1-RELATED"/>
    <property type="match status" value="1"/>
</dbReference>
<sequence>MLAWIILGAAGLLLALAGLGWLTRQPPGKVKSVLIAVAMLTVAAVGLALVLSGRLAGLIALIAGLSPWLSRATRLHGFWRMIRGQRPAGSAPPPQGESAMTRAQAFEVLGLPPHAGPDEIRAAHLRLMRANHPDRGGSTWIAARLNQARDLLLG</sequence>
<dbReference type="RefSeq" id="WP_021133266.1">
    <property type="nucleotide sequence ID" value="NZ_AQPH01000075.1"/>
</dbReference>
<evidence type="ECO:0000313" key="8">
    <source>
        <dbReference type="EMBL" id="EPY00682.1"/>
    </source>
</evidence>
<evidence type="ECO:0000256" key="2">
    <source>
        <dbReference type="ARBA" id="ARBA00022692"/>
    </source>
</evidence>
<dbReference type="STRING" id="1316936.K678_14894"/>
<dbReference type="PROSITE" id="PS50076">
    <property type="entry name" value="DNAJ_2"/>
    <property type="match status" value="1"/>
</dbReference>
<dbReference type="SUPFAM" id="SSF46565">
    <property type="entry name" value="Chaperone J-domain"/>
    <property type="match status" value="1"/>
</dbReference>
<evidence type="ECO:0000256" key="4">
    <source>
        <dbReference type="ARBA" id="ARBA00023136"/>
    </source>
</evidence>
<evidence type="ECO:0000256" key="5">
    <source>
        <dbReference type="ARBA" id="ARBA00038105"/>
    </source>
</evidence>
<evidence type="ECO:0000259" key="7">
    <source>
        <dbReference type="PROSITE" id="PS50076"/>
    </source>
</evidence>
<dbReference type="AlphaFoldDB" id="S9S438"/>
<dbReference type="Gene3D" id="1.10.287.110">
    <property type="entry name" value="DnaJ domain"/>
    <property type="match status" value="1"/>
</dbReference>
<dbReference type="EMBL" id="AQPH01000075">
    <property type="protein sequence ID" value="EPY00682.1"/>
    <property type="molecule type" value="Genomic_DNA"/>
</dbReference>
<dbReference type="CDD" id="cd06257">
    <property type="entry name" value="DnaJ"/>
    <property type="match status" value="1"/>
</dbReference>
<comment type="similarity">
    <text evidence="5">Belongs to the TIM14 family.</text>
</comment>
<dbReference type="Proteomes" id="UP000015350">
    <property type="component" value="Unassembled WGS sequence"/>
</dbReference>
<evidence type="ECO:0000313" key="9">
    <source>
        <dbReference type="Proteomes" id="UP000015350"/>
    </source>
</evidence>
<dbReference type="InterPro" id="IPR001623">
    <property type="entry name" value="DnaJ_domain"/>
</dbReference>
<dbReference type="eggNOG" id="COG2214">
    <property type="taxonomic scope" value="Bacteria"/>
</dbReference>
<feature type="transmembrane region" description="Helical" evidence="6">
    <location>
        <begin position="33"/>
        <end position="65"/>
    </location>
</feature>
<gene>
    <name evidence="8" type="ORF">K678_14894</name>
</gene>
<organism evidence="8 9">
    <name type="scientific">Magnetospirillum fulvum MGU-K5</name>
    <dbReference type="NCBI Taxonomy" id="1316936"/>
    <lineage>
        <taxon>Bacteria</taxon>
        <taxon>Pseudomonadati</taxon>
        <taxon>Pseudomonadota</taxon>
        <taxon>Alphaproteobacteria</taxon>
        <taxon>Rhodospirillales</taxon>
        <taxon>Rhodospirillaceae</taxon>
        <taxon>Magnetospirillum</taxon>
    </lineage>
</organism>
<protein>
    <recommendedName>
        <fullName evidence="7">J domain-containing protein</fullName>
    </recommendedName>
</protein>
<comment type="subcellular location">
    <subcellularLocation>
        <location evidence="1">Membrane</location>
        <topology evidence="1">Single-pass membrane protein</topology>
    </subcellularLocation>
</comment>
<reference evidence="8 9" key="1">
    <citation type="submission" date="2013-04" db="EMBL/GenBank/DDBJ databases">
        <authorList>
            <person name="Kuznetsov B."/>
            <person name="Ivanovsky R."/>
        </authorList>
    </citation>
    <scope>NUCLEOTIDE SEQUENCE [LARGE SCALE GENOMIC DNA]</scope>
    <source>
        <strain evidence="8 9">MGU-K5</strain>
    </source>
</reference>
<comment type="caution">
    <text evidence="8">The sequence shown here is derived from an EMBL/GenBank/DDBJ whole genome shotgun (WGS) entry which is preliminary data.</text>
</comment>
<keyword evidence="4 6" id="KW-0472">Membrane</keyword>
<evidence type="ECO:0000256" key="3">
    <source>
        <dbReference type="ARBA" id="ARBA00022989"/>
    </source>
</evidence>
<accession>S9S438</accession>
<dbReference type="InterPro" id="IPR036869">
    <property type="entry name" value="J_dom_sf"/>
</dbReference>
<name>S9S438_MAGFU</name>
<dbReference type="PANTHER" id="PTHR12763">
    <property type="match status" value="1"/>
</dbReference>
<keyword evidence="3 6" id="KW-1133">Transmembrane helix</keyword>
<dbReference type="OrthoDB" id="9811070at2"/>
<proteinExistence type="inferred from homology"/>